<feature type="domain" description="Conserved oligomeric Golgi complex subunit 5 helical" evidence="6">
    <location>
        <begin position="253"/>
        <end position="446"/>
    </location>
</feature>
<dbReference type="InterPro" id="IPR049176">
    <property type="entry name" value="COG5_N"/>
</dbReference>
<evidence type="ECO:0000259" key="6">
    <source>
        <dbReference type="Pfam" id="PF20649"/>
    </source>
</evidence>
<dbReference type="GO" id="GO:0000139">
    <property type="term" value="C:Golgi membrane"/>
    <property type="evidence" value="ECO:0007669"/>
    <property type="project" value="UniProtKB-SubCell"/>
</dbReference>
<keyword evidence="3" id="KW-0333">Golgi apparatus</keyword>
<dbReference type="Pfam" id="PF10392">
    <property type="entry name" value="COG5_N"/>
    <property type="match status" value="1"/>
</dbReference>
<comment type="subcellular location">
    <subcellularLocation>
        <location evidence="1">Golgi apparatus membrane</location>
        <topology evidence="1">Peripheral membrane protein</topology>
    </subcellularLocation>
</comment>
<accession>A0A9P6B380</accession>
<evidence type="ECO:0000313" key="8">
    <source>
        <dbReference type="Proteomes" id="UP000886523"/>
    </source>
</evidence>
<proteinExistence type="predicted"/>
<dbReference type="GO" id="GO:0006891">
    <property type="term" value="P:intra-Golgi vesicle-mediated transport"/>
    <property type="evidence" value="ECO:0007669"/>
    <property type="project" value="InterPro"/>
</dbReference>
<dbReference type="GO" id="GO:0017119">
    <property type="term" value="C:Golgi transport complex"/>
    <property type="evidence" value="ECO:0007669"/>
    <property type="project" value="InterPro"/>
</dbReference>
<dbReference type="PANTHER" id="PTHR13228:SF3">
    <property type="entry name" value="CONSERVED OLIGOMERIC GOLGI COMPLEX SUBUNIT 5"/>
    <property type="match status" value="1"/>
</dbReference>
<sequence>MVGDGDNPRHFFGTYYATFSSPDFDAHDYANAILAGEPQKSLLAPKTLQPVHSHKNTLGVGQEDLSVALAKLNYGIDDVARQLRTVIIIHHEDLLTRAAGVSELEGSLNSIRQGLDSVDASLEKLRLKIRVPHQTLSNHLARLQRLQVASDALRRTSRFLTLARRLESQVAELERTHSSTPSTAQKVKSPVEVDTLTGLLDLEGDRERIVAQAALNVAELTSLSSHSSSLTAVAVSPRDEMETEAALPEQIDLRSINAVRRHLSALDTARSRVTAEMESMAHSGLESLNQSLLSSALQTSFNLRVLSTFVQSLLADLTEVVETRVKTAFDISSLSRETGGSAAAKDSTNASGLNYRSRVRTEPTNITAAQWTSALWARLEVLVEDMAACCIKVYVLEKVLRIKKDAATQISFLDEVMQTLENKPSSTFWTSLAVALEKHSKDAATKPYYWISRFLRLFHDFFAKIAVHTDTVFTESQQSPETILILRSISRFETLYLQRSTSRINETIATALAGGVRSPPGATEGTGIARVAVNELDSARFDPLLVRSVAKNVVVAMEIFLTRLNTIVARDRMATLLTGPTPTPQQLLNAQLATTLYACWSRLNSLEGDYHTSVLATLAPMLKNMRAAFDRIVDPLLSAIRRELSAIISRLHRVDFGNKSISDPMTIGGGMSGYMKDLIDKLDFVRTGILGRYNVAELTREWSMSLVKHVVRSFVVHASIACPLSESGKLQLTSDMTELEFALSAFMVLEDGSASKSKNRNSIVRGAAAKLDLIGADYRALRGLRPLLFLETPLLASPASTAGLPTLIVIHHIIVRSSAPVLPLPHVLHEWSQAEYEKWVNEHHETDALRFVERCIPTWEELVSKRQADESTAGEGDGIDYVLLVKTVLVNAGYIPQ</sequence>
<dbReference type="InterPro" id="IPR048485">
    <property type="entry name" value="COG5_helical"/>
</dbReference>
<protein>
    <recommendedName>
        <fullName evidence="2">Conserved oligomeric Golgi complex subunit 5</fullName>
    </recommendedName>
</protein>
<organism evidence="7 8">
    <name type="scientific">Hydnum rufescens UP504</name>
    <dbReference type="NCBI Taxonomy" id="1448309"/>
    <lineage>
        <taxon>Eukaryota</taxon>
        <taxon>Fungi</taxon>
        <taxon>Dikarya</taxon>
        <taxon>Basidiomycota</taxon>
        <taxon>Agaricomycotina</taxon>
        <taxon>Agaricomycetes</taxon>
        <taxon>Cantharellales</taxon>
        <taxon>Hydnaceae</taxon>
        <taxon>Hydnum</taxon>
    </lineage>
</organism>
<dbReference type="OrthoDB" id="18786at2759"/>
<dbReference type="PANTHER" id="PTHR13228">
    <property type="entry name" value="CONSERVED OLIGOMERIC GOLGI COMPLEX COMPONENT 5"/>
    <property type="match status" value="1"/>
</dbReference>
<reference evidence="7" key="1">
    <citation type="journal article" date="2020" name="Nat. Commun.">
        <title>Large-scale genome sequencing of mycorrhizal fungi provides insights into the early evolution of symbiotic traits.</title>
        <authorList>
            <person name="Miyauchi S."/>
            <person name="Kiss E."/>
            <person name="Kuo A."/>
            <person name="Drula E."/>
            <person name="Kohler A."/>
            <person name="Sanchez-Garcia M."/>
            <person name="Morin E."/>
            <person name="Andreopoulos B."/>
            <person name="Barry K.W."/>
            <person name="Bonito G."/>
            <person name="Buee M."/>
            <person name="Carver A."/>
            <person name="Chen C."/>
            <person name="Cichocki N."/>
            <person name="Clum A."/>
            <person name="Culley D."/>
            <person name="Crous P.W."/>
            <person name="Fauchery L."/>
            <person name="Girlanda M."/>
            <person name="Hayes R.D."/>
            <person name="Keri Z."/>
            <person name="LaButti K."/>
            <person name="Lipzen A."/>
            <person name="Lombard V."/>
            <person name="Magnuson J."/>
            <person name="Maillard F."/>
            <person name="Murat C."/>
            <person name="Nolan M."/>
            <person name="Ohm R.A."/>
            <person name="Pangilinan J."/>
            <person name="Pereira M.F."/>
            <person name="Perotto S."/>
            <person name="Peter M."/>
            <person name="Pfister S."/>
            <person name="Riley R."/>
            <person name="Sitrit Y."/>
            <person name="Stielow J.B."/>
            <person name="Szollosi G."/>
            <person name="Zifcakova L."/>
            <person name="Stursova M."/>
            <person name="Spatafora J.W."/>
            <person name="Tedersoo L."/>
            <person name="Vaario L.M."/>
            <person name="Yamada A."/>
            <person name="Yan M."/>
            <person name="Wang P."/>
            <person name="Xu J."/>
            <person name="Bruns T."/>
            <person name="Baldrian P."/>
            <person name="Vilgalys R."/>
            <person name="Dunand C."/>
            <person name="Henrissat B."/>
            <person name="Grigoriev I.V."/>
            <person name="Hibbett D."/>
            <person name="Nagy L.G."/>
            <person name="Martin F.M."/>
        </authorList>
    </citation>
    <scope>NUCLEOTIDE SEQUENCE</scope>
    <source>
        <strain evidence="7">UP504</strain>
    </source>
</reference>
<keyword evidence="8" id="KW-1185">Reference proteome</keyword>
<comment type="caution">
    <text evidence="7">The sequence shown here is derived from an EMBL/GenBank/DDBJ whole genome shotgun (WGS) entry which is preliminary data.</text>
</comment>
<evidence type="ECO:0000259" key="5">
    <source>
        <dbReference type="Pfam" id="PF10392"/>
    </source>
</evidence>
<name>A0A9P6B380_9AGAM</name>
<evidence type="ECO:0000313" key="7">
    <source>
        <dbReference type="EMBL" id="KAF9516644.1"/>
    </source>
</evidence>
<dbReference type="AlphaFoldDB" id="A0A9P6B380"/>
<dbReference type="Pfam" id="PF20649">
    <property type="entry name" value="COG5_C"/>
    <property type="match status" value="1"/>
</dbReference>
<dbReference type="InterPro" id="IPR019465">
    <property type="entry name" value="Cog5"/>
</dbReference>
<keyword evidence="4" id="KW-0472">Membrane</keyword>
<evidence type="ECO:0000256" key="2">
    <source>
        <dbReference type="ARBA" id="ARBA00020974"/>
    </source>
</evidence>
<dbReference type="EMBL" id="MU128937">
    <property type="protein sequence ID" value="KAF9516644.1"/>
    <property type="molecule type" value="Genomic_DNA"/>
</dbReference>
<evidence type="ECO:0000256" key="3">
    <source>
        <dbReference type="ARBA" id="ARBA00023034"/>
    </source>
</evidence>
<feature type="domain" description="Conserved oligomeric Golgi complex subunit 5 N-terminal" evidence="5">
    <location>
        <begin position="19"/>
        <end position="166"/>
    </location>
</feature>
<gene>
    <name evidence="7" type="ORF">BS47DRAFT_1438698</name>
</gene>
<dbReference type="Proteomes" id="UP000886523">
    <property type="component" value="Unassembled WGS sequence"/>
</dbReference>
<evidence type="ECO:0000256" key="1">
    <source>
        <dbReference type="ARBA" id="ARBA00004395"/>
    </source>
</evidence>
<evidence type="ECO:0000256" key="4">
    <source>
        <dbReference type="ARBA" id="ARBA00023136"/>
    </source>
</evidence>